<accession>A0A449IR51</accession>
<dbReference type="AlphaFoldDB" id="A0A449IR51"/>
<evidence type="ECO:0008006" key="3">
    <source>
        <dbReference type="Google" id="ProtNLM"/>
    </source>
</evidence>
<dbReference type="InterPro" id="IPR025395">
    <property type="entry name" value="Phage_tail_terminator-like"/>
</dbReference>
<organism evidence="1 2">
    <name type="scientific">Pseudomonas fragi</name>
    <dbReference type="NCBI Taxonomy" id="296"/>
    <lineage>
        <taxon>Bacteria</taxon>
        <taxon>Pseudomonadati</taxon>
        <taxon>Pseudomonadota</taxon>
        <taxon>Gammaproteobacteria</taxon>
        <taxon>Pseudomonadales</taxon>
        <taxon>Pseudomonadaceae</taxon>
        <taxon>Pseudomonas</taxon>
    </lineage>
</organism>
<dbReference type="Proteomes" id="UP000330809">
    <property type="component" value="Unassembled WGS sequence"/>
</dbReference>
<evidence type="ECO:0000313" key="1">
    <source>
        <dbReference type="EMBL" id="VFB21908.1"/>
    </source>
</evidence>
<protein>
    <recommendedName>
        <fullName evidence="3">DUF3168 domain-containing protein</fullName>
    </recommendedName>
</protein>
<gene>
    <name evidence="1" type="ORF">NCTC10754_04589</name>
</gene>
<sequence length="138" mass="14967">MSHKIVRALFEARLAAWAKLQEPVLRIAYQNVVFKPADGETYLRAFLIPAHTGSDDLAGEHRVYTGLFQITIVTPAGMGSGAGEGLADDLSALFALNDRLTRGDFTVLVMTPVEPGPEQQEDTGCALPVSFQYRADTT</sequence>
<name>A0A449IR51_PSEFR</name>
<dbReference type="Gene3D" id="3.30.2000.20">
    <property type="match status" value="1"/>
</dbReference>
<dbReference type="EMBL" id="CAACYJ010000040">
    <property type="protein sequence ID" value="VFB21908.1"/>
    <property type="molecule type" value="Genomic_DNA"/>
</dbReference>
<dbReference type="RefSeq" id="WP_133144970.1">
    <property type="nucleotide sequence ID" value="NZ_CAACYJ010000040.1"/>
</dbReference>
<dbReference type="Pfam" id="PF13554">
    <property type="entry name" value="Phage_tail_terminator_5"/>
    <property type="match status" value="1"/>
</dbReference>
<proteinExistence type="predicted"/>
<reference evidence="1 2" key="1">
    <citation type="submission" date="2019-02" db="EMBL/GenBank/DDBJ databases">
        <authorList>
            <consortium name="Pathogen Informatics"/>
        </authorList>
    </citation>
    <scope>NUCLEOTIDE SEQUENCE [LARGE SCALE GENOMIC DNA]</scope>
    <source>
        <strain evidence="1 2">3012STDY7103891</strain>
    </source>
</reference>
<evidence type="ECO:0000313" key="2">
    <source>
        <dbReference type="Proteomes" id="UP000330809"/>
    </source>
</evidence>